<dbReference type="PROSITE" id="PS50005">
    <property type="entry name" value="TPR"/>
    <property type="match status" value="3"/>
</dbReference>
<evidence type="ECO:0000313" key="4">
    <source>
        <dbReference type="Proteomes" id="UP001220964"/>
    </source>
</evidence>
<dbReference type="InterPro" id="IPR027417">
    <property type="entry name" value="P-loop_NTPase"/>
</dbReference>
<dbReference type="Gene3D" id="3.40.50.300">
    <property type="entry name" value="P-loop containing nucleotide triphosphate hydrolases"/>
    <property type="match status" value="1"/>
</dbReference>
<proteinExistence type="predicted"/>
<dbReference type="PANTHER" id="PTHR12788">
    <property type="entry name" value="PROTEIN-TYROSINE SULFOTRANSFERASE 2"/>
    <property type="match status" value="1"/>
</dbReference>
<dbReference type="Pfam" id="PF13469">
    <property type="entry name" value="Sulfotransfer_3"/>
    <property type="match status" value="1"/>
</dbReference>
<dbReference type="Pfam" id="PF14559">
    <property type="entry name" value="TPR_19"/>
    <property type="match status" value="1"/>
</dbReference>
<dbReference type="Pfam" id="PF13432">
    <property type="entry name" value="TPR_16"/>
    <property type="match status" value="1"/>
</dbReference>
<dbReference type="PANTHER" id="PTHR12788:SF10">
    <property type="entry name" value="PROTEIN-TYROSINE SULFOTRANSFERASE"/>
    <property type="match status" value="1"/>
</dbReference>
<dbReference type="SMART" id="SM00028">
    <property type="entry name" value="TPR"/>
    <property type="match status" value="6"/>
</dbReference>
<dbReference type="GO" id="GO:0008476">
    <property type="term" value="F:protein-tyrosine sulfotransferase activity"/>
    <property type="evidence" value="ECO:0007669"/>
    <property type="project" value="InterPro"/>
</dbReference>
<dbReference type="InterPro" id="IPR019734">
    <property type="entry name" value="TPR_rpt"/>
</dbReference>
<dbReference type="Pfam" id="PF13429">
    <property type="entry name" value="TPR_15"/>
    <property type="match status" value="1"/>
</dbReference>
<organism evidence="3 4">
    <name type="scientific">Psychromarinibacter sediminicola</name>
    <dbReference type="NCBI Taxonomy" id="3033385"/>
    <lineage>
        <taxon>Bacteria</taxon>
        <taxon>Pseudomonadati</taxon>
        <taxon>Pseudomonadota</taxon>
        <taxon>Alphaproteobacteria</taxon>
        <taxon>Rhodobacterales</taxon>
        <taxon>Paracoccaceae</taxon>
        <taxon>Psychromarinibacter</taxon>
    </lineage>
</organism>
<dbReference type="AlphaFoldDB" id="A0AAE3NQS0"/>
<evidence type="ECO:0000256" key="2">
    <source>
        <dbReference type="PROSITE-ProRule" id="PRU00339"/>
    </source>
</evidence>
<feature type="repeat" description="TPR" evidence="2">
    <location>
        <begin position="340"/>
        <end position="373"/>
    </location>
</feature>
<sequence length="724" mass="80227">MLPLSPAQIPRLFKEARALETAGKLDQARRQYEAILQVDRNSAPTLFRLAEIDFKQGRYDSALGHLDRAAAIKPDEHAIWGLQARVLERIGDPDRTRAFLDRAKRAPLPREFVLAMQSAFSNSRAKSKTSTGTAPPEKIRQAIALLQSGDAAGAARLAGALRKAHPDVAIIADILANAQAQLGQPDAAEENFRAAVALDATYAEARANYGRFLVERKKHEAAIGQLREAVRLAPKMKRAWVALGMAYARTNRMNGPAAQAFEQALKIDAHDPGALLEYARLMLQDRQPEAAVGLAERALSAGADPMDSRLCRARALADSGRVDDALAELAGVLEEWPTCGPAYAARGAIHQIAGDFAASRADFRRALELMPRNAETYRVFLATEKLAADDPLIPQMKALFDDPALPDSDRASLGFALAKAMEDTRQHDEVFTYLRPANDAMRRLYPYDIAERVDLFARIREAFGTVDFAARRVEGAPAIGPIFVAGMPRSGTTLVEQIIASHSRVTGGGELDYVRRELHAVLTTPDGAFRDWNAVPDAELAAAAQRAEAQMRRRFPDADVITDKSVQTYSLIGPIRAVLPDARFVVVHRDPRDCLLSMYKNQFTPGQHLHSYSLKDLATYYHLFREIVAFWRETCPGWFHEIRYEDLIAEPEAQSRALIGACGLEWEDACLNFHQNTRRVDTLSVHQVRQPIYRSSMKAWERYADELGELFEALGEGYAPAKEA</sequence>
<keyword evidence="1" id="KW-0808">Transferase</keyword>
<dbReference type="SUPFAM" id="SSF48452">
    <property type="entry name" value="TPR-like"/>
    <property type="match status" value="1"/>
</dbReference>
<name>A0AAE3NQS0_9RHOB</name>
<protein>
    <submittedName>
        <fullName evidence="3">Sulfotransferase</fullName>
    </submittedName>
</protein>
<reference evidence="3" key="1">
    <citation type="submission" date="2023-03" db="EMBL/GenBank/DDBJ databases">
        <title>Multiphase analysis and comparison of six strains from genera Psychromarinibacter, Lutimaribacter, and Maritimibacter, including a novel species: Psychromarinibacter sediminicola sp. nov.</title>
        <authorList>
            <person name="Wang Y.-H."/>
            <person name="Ye M.-Q."/>
            <person name="Du Z.-J."/>
        </authorList>
    </citation>
    <scope>NUCLEOTIDE SEQUENCE</scope>
    <source>
        <strain evidence="3">C21-152</strain>
    </source>
</reference>
<comment type="caution">
    <text evidence="3">The sequence shown here is derived from an EMBL/GenBank/DDBJ whole genome shotgun (WGS) entry which is preliminary data.</text>
</comment>
<dbReference type="SUPFAM" id="SSF52540">
    <property type="entry name" value="P-loop containing nucleoside triphosphate hydrolases"/>
    <property type="match status" value="1"/>
</dbReference>
<dbReference type="Proteomes" id="UP001220964">
    <property type="component" value="Unassembled WGS sequence"/>
</dbReference>
<evidence type="ECO:0000256" key="1">
    <source>
        <dbReference type="ARBA" id="ARBA00022679"/>
    </source>
</evidence>
<accession>A0AAE3NQS0</accession>
<keyword evidence="4" id="KW-1185">Reference proteome</keyword>
<feature type="repeat" description="TPR" evidence="2">
    <location>
        <begin position="43"/>
        <end position="76"/>
    </location>
</feature>
<gene>
    <name evidence="3" type="ORF">P1J78_08140</name>
</gene>
<feature type="repeat" description="TPR" evidence="2">
    <location>
        <begin position="203"/>
        <end position="236"/>
    </location>
</feature>
<dbReference type="InterPro" id="IPR026634">
    <property type="entry name" value="TPST-like"/>
</dbReference>
<dbReference type="InterPro" id="IPR011990">
    <property type="entry name" value="TPR-like_helical_dom_sf"/>
</dbReference>
<keyword evidence="2" id="KW-0802">TPR repeat</keyword>
<dbReference type="Gene3D" id="1.25.40.10">
    <property type="entry name" value="Tetratricopeptide repeat domain"/>
    <property type="match status" value="2"/>
</dbReference>
<dbReference type="RefSeq" id="WP_275566839.1">
    <property type="nucleotide sequence ID" value="NZ_JARGYC010000016.1"/>
</dbReference>
<evidence type="ECO:0000313" key="3">
    <source>
        <dbReference type="EMBL" id="MDF0600696.1"/>
    </source>
</evidence>
<dbReference type="EMBL" id="JARGYC010000016">
    <property type="protein sequence ID" value="MDF0600696.1"/>
    <property type="molecule type" value="Genomic_DNA"/>
</dbReference>